<dbReference type="AlphaFoldDB" id="A0A1I4XWB2"/>
<evidence type="ECO:0000313" key="1">
    <source>
        <dbReference type="EMBL" id="SFN29540.1"/>
    </source>
</evidence>
<dbReference type="RefSeq" id="WP_091519324.1">
    <property type="nucleotide sequence ID" value="NZ_FOVI01000003.1"/>
</dbReference>
<dbReference type="STRING" id="913024.SAMN05421741_103153"/>
<keyword evidence="2" id="KW-1185">Reference proteome</keyword>
<dbReference type="EMBL" id="FOVI01000003">
    <property type="protein sequence ID" value="SFN29540.1"/>
    <property type="molecule type" value="Genomic_DNA"/>
</dbReference>
<proteinExistence type="predicted"/>
<evidence type="ECO:0000313" key="2">
    <source>
        <dbReference type="Proteomes" id="UP000199036"/>
    </source>
</evidence>
<reference evidence="2" key="1">
    <citation type="submission" date="2016-10" db="EMBL/GenBank/DDBJ databases">
        <authorList>
            <person name="Varghese N."/>
            <person name="Submissions S."/>
        </authorList>
    </citation>
    <scope>NUCLEOTIDE SEQUENCE [LARGE SCALE GENOMIC DNA]</scope>
    <source>
        <strain evidence="2">DS-12</strain>
    </source>
</reference>
<name>A0A1I4XWB2_9FLAO</name>
<accession>A0A1I4XWB2</accession>
<organism evidence="1 2">
    <name type="scientific">Paenimyroides ummariense</name>
    <dbReference type="NCBI Taxonomy" id="913024"/>
    <lineage>
        <taxon>Bacteria</taxon>
        <taxon>Pseudomonadati</taxon>
        <taxon>Bacteroidota</taxon>
        <taxon>Flavobacteriia</taxon>
        <taxon>Flavobacteriales</taxon>
        <taxon>Flavobacteriaceae</taxon>
        <taxon>Paenimyroides</taxon>
    </lineage>
</organism>
<sequence>MDLPKFVLADNTDFPDNLFVIHLEYPRFIIDLETEDIEFLEELDESEEVEIKEEMDRLIDLAGEFYEREITRFAEEE</sequence>
<dbReference type="Proteomes" id="UP000199036">
    <property type="component" value="Unassembled WGS sequence"/>
</dbReference>
<protein>
    <submittedName>
        <fullName evidence="1">Uncharacterized protein</fullName>
    </submittedName>
</protein>
<gene>
    <name evidence="1" type="ORF">SAMN05421741_103153</name>
</gene>